<dbReference type="InterPro" id="IPR001645">
    <property type="entry name" value="Folylpolyglutamate_synth"/>
</dbReference>
<dbReference type="InterPro" id="IPR004101">
    <property type="entry name" value="Mur_ligase_C"/>
</dbReference>
<evidence type="ECO:0000256" key="11">
    <source>
        <dbReference type="ARBA" id="ARBA00022840"/>
    </source>
</evidence>
<comment type="catalytic activity">
    <reaction evidence="17">
        <text>(6S)-5,6,7,8-tetrahydrofolyl-(gamma-L-Glu)(n) + L-glutamate + ATP = (6S)-5,6,7,8-tetrahydrofolyl-(gamma-L-Glu)(n+1) + ADP + phosphate + H(+)</text>
        <dbReference type="Rhea" id="RHEA:10580"/>
        <dbReference type="Rhea" id="RHEA-COMP:14738"/>
        <dbReference type="Rhea" id="RHEA-COMP:14740"/>
        <dbReference type="ChEBI" id="CHEBI:15378"/>
        <dbReference type="ChEBI" id="CHEBI:29985"/>
        <dbReference type="ChEBI" id="CHEBI:30616"/>
        <dbReference type="ChEBI" id="CHEBI:43474"/>
        <dbReference type="ChEBI" id="CHEBI:141005"/>
        <dbReference type="ChEBI" id="CHEBI:456216"/>
        <dbReference type="EC" id="6.3.2.17"/>
    </reaction>
</comment>
<feature type="domain" description="Mur ligase C-terminal" evidence="22">
    <location>
        <begin position="426"/>
        <end position="555"/>
    </location>
</feature>
<evidence type="ECO:0000259" key="22">
    <source>
        <dbReference type="Pfam" id="PF02875"/>
    </source>
</evidence>
<protein>
    <recommendedName>
        <fullName evidence="7">Dihydrofolate synthase/folylpolyglutamate synthase</fullName>
        <ecNumber evidence="5">6.3.2.12</ecNumber>
        <ecNumber evidence="6">6.3.2.17</ecNumber>
    </recommendedName>
    <alternativeName>
        <fullName evidence="16">Folylpoly-gamma-glutamate synthetase-dihydrofolate synthetase</fullName>
    </alternativeName>
    <alternativeName>
        <fullName evidence="14">Folylpolyglutamate synthetase</fullName>
    </alternativeName>
    <alternativeName>
        <fullName evidence="15">Tetrahydrofolylpolyglutamate synthase</fullName>
    </alternativeName>
</protein>
<keyword evidence="12" id="KW-0460">Magnesium</keyword>
<dbReference type="SUPFAM" id="SSF53244">
    <property type="entry name" value="MurD-like peptide ligases, peptide-binding domain"/>
    <property type="match status" value="1"/>
</dbReference>
<dbReference type="Pfam" id="PF02875">
    <property type="entry name" value="Mur_ligase_C"/>
    <property type="match status" value="1"/>
</dbReference>
<comment type="function">
    <text evidence="1">Functions in two distinct reactions of the de novo folate biosynthetic pathway. Catalyzes the addition of a glutamate residue to dihydropteroate (7,8-dihydropteroate or H2Pte) to form dihydrofolate (7,8-dihydrofolate monoglutamate or H2Pte-Glu). Also catalyzes successive additions of L-glutamate to tetrahydrofolate or 10-formyltetrahydrofolate or 5,10-methylenetetrahydrofolate, leading to folylpolyglutamate derivatives.</text>
</comment>
<proteinExistence type="inferred from homology"/>
<feature type="region of interest" description="Disordered" evidence="21">
    <location>
        <begin position="305"/>
        <end position="347"/>
    </location>
</feature>
<evidence type="ECO:0000256" key="8">
    <source>
        <dbReference type="ARBA" id="ARBA00022598"/>
    </source>
</evidence>
<dbReference type="KEGG" id="acm:AciX9_3778"/>
<keyword evidence="24" id="KW-1185">Reference proteome</keyword>
<dbReference type="AlphaFoldDB" id="E8WWN3"/>
<keyword evidence="8" id="KW-0436">Ligase</keyword>
<dbReference type="PANTHER" id="PTHR11136:SF0">
    <property type="entry name" value="DIHYDROFOLATE SYNTHETASE-RELATED"/>
    <property type="match status" value="1"/>
</dbReference>
<comment type="catalytic activity">
    <reaction evidence="18">
        <text>10-formyltetrahydrofolyl-(gamma-L-Glu)(n) + L-glutamate + ATP = 10-formyltetrahydrofolyl-(gamma-L-Glu)(n+1) + ADP + phosphate + H(+)</text>
        <dbReference type="Rhea" id="RHEA:51904"/>
        <dbReference type="Rhea" id="RHEA-COMP:13088"/>
        <dbReference type="Rhea" id="RHEA-COMP:14300"/>
        <dbReference type="ChEBI" id="CHEBI:15378"/>
        <dbReference type="ChEBI" id="CHEBI:29985"/>
        <dbReference type="ChEBI" id="CHEBI:30616"/>
        <dbReference type="ChEBI" id="CHEBI:43474"/>
        <dbReference type="ChEBI" id="CHEBI:134413"/>
        <dbReference type="ChEBI" id="CHEBI:456216"/>
        <dbReference type="EC" id="6.3.2.17"/>
    </reaction>
</comment>
<evidence type="ECO:0000256" key="16">
    <source>
        <dbReference type="ARBA" id="ARBA00032510"/>
    </source>
</evidence>
<evidence type="ECO:0000256" key="19">
    <source>
        <dbReference type="ARBA" id="ARBA00049035"/>
    </source>
</evidence>
<comment type="pathway">
    <text evidence="3">Cofactor biosynthesis; tetrahydrofolylpolyglutamate biosynthesis.</text>
</comment>
<dbReference type="EC" id="6.3.2.12" evidence="5"/>
<evidence type="ECO:0000256" key="12">
    <source>
        <dbReference type="ARBA" id="ARBA00022842"/>
    </source>
</evidence>
<keyword evidence="13" id="KW-0289">Folate biosynthesis</keyword>
<evidence type="ECO:0000256" key="5">
    <source>
        <dbReference type="ARBA" id="ARBA00013023"/>
    </source>
</evidence>
<comment type="pathway">
    <text evidence="2">Cofactor biosynthesis; tetrahydrofolate biosynthesis; 7,8-dihydrofolate from 2-amino-4-hydroxy-6-hydroxymethyl-7,8-dihydropteridine diphosphate and 4-aminobenzoate: step 2/2.</text>
</comment>
<evidence type="ECO:0000256" key="1">
    <source>
        <dbReference type="ARBA" id="ARBA00002714"/>
    </source>
</evidence>
<dbReference type="InterPro" id="IPR036565">
    <property type="entry name" value="Mur-like_cat_sf"/>
</dbReference>
<dbReference type="GO" id="GO:0005524">
    <property type="term" value="F:ATP binding"/>
    <property type="evidence" value="ECO:0007669"/>
    <property type="project" value="UniProtKB-KW"/>
</dbReference>
<accession>E8WWN3</accession>
<dbReference type="STRING" id="1198114.AciX9_3778"/>
<evidence type="ECO:0000256" key="3">
    <source>
        <dbReference type="ARBA" id="ARBA00005150"/>
    </source>
</evidence>
<dbReference type="InterPro" id="IPR018109">
    <property type="entry name" value="Folylpolyglutamate_synth_CS"/>
</dbReference>
<evidence type="ECO:0000256" key="14">
    <source>
        <dbReference type="ARBA" id="ARBA00030048"/>
    </source>
</evidence>
<dbReference type="EMBL" id="CP002480">
    <property type="protein sequence ID" value="ADW70778.1"/>
    <property type="molecule type" value="Genomic_DNA"/>
</dbReference>
<comment type="similarity">
    <text evidence="4">Belongs to the folylpolyglutamate synthase family.</text>
</comment>
<evidence type="ECO:0000256" key="20">
    <source>
        <dbReference type="ARBA" id="ARBA00049161"/>
    </source>
</evidence>
<dbReference type="GO" id="GO:0005737">
    <property type="term" value="C:cytoplasm"/>
    <property type="evidence" value="ECO:0007669"/>
    <property type="project" value="TreeGrafter"/>
</dbReference>
<keyword evidence="10" id="KW-0547">Nucleotide-binding</keyword>
<evidence type="ECO:0000313" key="23">
    <source>
        <dbReference type="EMBL" id="ADW70778.1"/>
    </source>
</evidence>
<evidence type="ECO:0000256" key="21">
    <source>
        <dbReference type="SAM" id="MobiDB-lite"/>
    </source>
</evidence>
<comment type="catalytic activity">
    <reaction evidence="19">
        <text>(6R)-5,10-methylenetetrahydrofolyl-(gamma-L-Glu)(n) + L-glutamate + ATP = (6R)-5,10-methylenetetrahydrofolyl-(gamma-L-Glu)(n+1) + ADP + phosphate + H(+)</text>
        <dbReference type="Rhea" id="RHEA:51912"/>
        <dbReference type="Rhea" id="RHEA-COMP:13257"/>
        <dbReference type="Rhea" id="RHEA-COMP:13258"/>
        <dbReference type="ChEBI" id="CHEBI:15378"/>
        <dbReference type="ChEBI" id="CHEBI:29985"/>
        <dbReference type="ChEBI" id="CHEBI:30616"/>
        <dbReference type="ChEBI" id="CHEBI:43474"/>
        <dbReference type="ChEBI" id="CHEBI:136572"/>
        <dbReference type="ChEBI" id="CHEBI:456216"/>
        <dbReference type="EC" id="6.3.2.17"/>
    </reaction>
</comment>
<dbReference type="eggNOG" id="COG0285">
    <property type="taxonomic scope" value="Bacteria"/>
</dbReference>
<dbReference type="PROSITE" id="PS01011">
    <property type="entry name" value="FOLYLPOLYGLU_SYNT_1"/>
    <property type="match status" value="1"/>
</dbReference>
<evidence type="ECO:0000256" key="6">
    <source>
        <dbReference type="ARBA" id="ARBA00013025"/>
    </source>
</evidence>
<dbReference type="PANTHER" id="PTHR11136">
    <property type="entry name" value="FOLYLPOLYGLUTAMATE SYNTHASE-RELATED"/>
    <property type="match status" value="1"/>
</dbReference>
<dbReference type="GO" id="GO:0046872">
    <property type="term" value="F:metal ion binding"/>
    <property type="evidence" value="ECO:0007669"/>
    <property type="project" value="UniProtKB-KW"/>
</dbReference>
<organism evidence="24">
    <name type="scientific">Granulicella tundricola (strain ATCC BAA-1859 / DSM 23138 / MP5ACTX9)</name>
    <dbReference type="NCBI Taxonomy" id="1198114"/>
    <lineage>
        <taxon>Bacteria</taxon>
        <taxon>Pseudomonadati</taxon>
        <taxon>Acidobacteriota</taxon>
        <taxon>Terriglobia</taxon>
        <taxon>Terriglobales</taxon>
        <taxon>Acidobacteriaceae</taxon>
        <taxon>Granulicella</taxon>
    </lineage>
</organism>
<gene>
    <name evidence="23" type="ordered locus">AciX9_3778</name>
</gene>
<evidence type="ECO:0000313" key="24">
    <source>
        <dbReference type="Proteomes" id="UP000000343"/>
    </source>
</evidence>
<reference evidence="24" key="1">
    <citation type="submission" date="2011-01" db="EMBL/GenBank/DDBJ databases">
        <title>Complete sequence of chromosome of Acidobacterium sp. MP5ACTX9.</title>
        <authorList>
            <consortium name="US DOE Joint Genome Institute"/>
            <person name="Lucas S."/>
            <person name="Copeland A."/>
            <person name="Lapidus A."/>
            <person name="Cheng J.-F."/>
            <person name="Goodwin L."/>
            <person name="Pitluck S."/>
            <person name="Teshima H."/>
            <person name="Detter J.C."/>
            <person name="Han C."/>
            <person name="Tapia R."/>
            <person name="Land M."/>
            <person name="Hauser L."/>
            <person name="Kyrpides N."/>
            <person name="Ivanova N."/>
            <person name="Ovchinnikova G."/>
            <person name="Pagani I."/>
            <person name="Rawat S.R."/>
            <person name="Mannisto M."/>
            <person name="Haggblom M.M."/>
            <person name="Woyke T."/>
        </authorList>
    </citation>
    <scope>NUCLEOTIDE SEQUENCE [LARGE SCALE GENOMIC DNA]</scope>
    <source>
        <strain evidence="24">MP5ACTX9</strain>
    </source>
</reference>
<evidence type="ECO:0000256" key="15">
    <source>
        <dbReference type="ARBA" id="ARBA00030592"/>
    </source>
</evidence>
<name>E8WWN3_GRATM</name>
<evidence type="ECO:0000256" key="2">
    <source>
        <dbReference type="ARBA" id="ARBA00004799"/>
    </source>
</evidence>
<dbReference type="GO" id="GO:0008841">
    <property type="term" value="F:dihydrofolate synthase activity"/>
    <property type="evidence" value="ECO:0007669"/>
    <property type="project" value="UniProtKB-EC"/>
</dbReference>
<sequence>MGSMTYAEALEHLYGLGPELAPIKPSSDSEPSSTPPRHKFDLIHMRRLCAALGDPQNKVPAVLIAGTNGKGSTSATLASILVAAGYRTGLYTSPHLTRVNERIQLAHPILPTEYGAPGANGPLALSPIPDDLFADLYTQVDTAGTTLVAAGDLPYPPSFFERLTAVAFAYFAHQQAEIMILEVGLGGRLDATNIVEPLISVITDIALDHQDYLGDTIALITAEKCGILREGGTLITLPQLPEANQAIGIAATALNVQAINAAQYIPPPQRASDPPHSAVPHATGVPSNEVVILSEAQNLRISLGSAQAPPEAPPDFTPHYHPHQGTPQITDEPGAPQPALSLPKGLGSETWVPASTLPRNHYTLSLDDQTLLQVDSPLPGTHQQRNIALAIATARAISDSCSLIPVPFRIPPEAIEQGIRTTVWPGRLELLPPNLLLDVAHNPAGAWTLRSALASLPEQQPRTLIFSCLKDKSLEEMSRILFPLFDSSPDADPLRRHDHIILAPIANPRAAAVEDLLAAAHALQIPAHAAPHLAAALAQAKQITPPGGLIIATGSVYLVGEIRDLALGASE</sequence>
<dbReference type="GO" id="GO:0046656">
    <property type="term" value="P:folic acid biosynthetic process"/>
    <property type="evidence" value="ECO:0007669"/>
    <property type="project" value="UniProtKB-KW"/>
</dbReference>
<evidence type="ECO:0000256" key="17">
    <source>
        <dbReference type="ARBA" id="ARBA00047493"/>
    </source>
</evidence>
<dbReference type="Gene3D" id="3.40.1190.10">
    <property type="entry name" value="Mur-like, catalytic domain"/>
    <property type="match status" value="2"/>
</dbReference>
<dbReference type="PaxDb" id="1198114-AciX9_3778"/>
<dbReference type="Gene3D" id="3.90.190.20">
    <property type="entry name" value="Mur ligase, C-terminal domain"/>
    <property type="match status" value="1"/>
</dbReference>
<dbReference type="EC" id="6.3.2.17" evidence="6"/>
<dbReference type="SUPFAM" id="SSF53623">
    <property type="entry name" value="MurD-like peptide ligases, catalytic domain"/>
    <property type="match status" value="1"/>
</dbReference>
<keyword evidence="9" id="KW-0479">Metal-binding</keyword>
<comment type="catalytic activity">
    <reaction evidence="20">
        <text>7,8-dihydropteroate + L-glutamate + ATP = 7,8-dihydrofolate + ADP + phosphate + H(+)</text>
        <dbReference type="Rhea" id="RHEA:23584"/>
        <dbReference type="ChEBI" id="CHEBI:15378"/>
        <dbReference type="ChEBI" id="CHEBI:17839"/>
        <dbReference type="ChEBI" id="CHEBI:29985"/>
        <dbReference type="ChEBI" id="CHEBI:30616"/>
        <dbReference type="ChEBI" id="CHEBI:43474"/>
        <dbReference type="ChEBI" id="CHEBI:57451"/>
        <dbReference type="ChEBI" id="CHEBI:456216"/>
        <dbReference type="EC" id="6.3.2.12"/>
    </reaction>
</comment>
<dbReference type="GO" id="GO:0004326">
    <property type="term" value="F:tetrahydrofolylpolyglutamate synthase activity"/>
    <property type="evidence" value="ECO:0007669"/>
    <property type="project" value="UniProtKB-EC"/>
</dbReference>
<evidence type="ECO:0000256" key="10">
    <source>
        <dbReference type="ARBA" id="ARBA00022741"/>
    </source>
</evidence>
<evidence type="ECO:0000256" key="4">
    <source>
        <dbReference type="ARBA" id="ARBA00008276"/>
    </source>
</evidence>
<dbReference type="PROSITE" id="PS01012">
    <property type="entry name" value="FOLYLPOLYGLU_SYNT_2"/>
    <property type="match status" value="1"/>
</dbReference>
<keyword evidence="11" id="KW-0067">ATP-binding</keyword>
<evidence type="ECO:0000256" key="7">
    <source>
        <dbReference type="ARBA" id="ARBA00019357"/>
    </source>
</evidence>
<dbReference type="HOGENOM" id="CLU_015869_1_2_0"/>
<dbReference type="Proteomes" id="UP000000343">
    <property type="component" value="Chromosome"/>
</dbReference>
<dbReference type="InterPro" id="IPR036615">
    <property type="entry name" value="Mur_ligase_C_dom_sf"/>
</dbReference>
<evidence type="ECO:0000256" key="9">
    <source>
        <dbReference type="ARBA" id="ARBA00022723"/>
    </source>
</evidence>
<evidence type="ECO:0000256" key="18">
    <source>
        <dbReference type="ARBA" id="ARBA00047808"/>
    </source>
</evidence>
<evidence type="ECO:0000256" key="13">
    <source>
        <dbReference type="ARBA" id="ARBA00022909"/>
    </source>
</evidence>